<dbReference type="EMBL" id="JANPWB010000009">
    <property type="protein sequence ID" value="KAJ1149962.1"/>
    <property type="molecule type" value="Genomic_DNA"/>
</dbReference>
<proteinExistence type="predicted"/>
<reference evidence="3" key="1">
    <citation type="journal article" date="2022" name="bioRxiv">
        <title>Sequencing and chromosome-scale assembly of the giantPleurodeles waltlgenome.</title>
        <authorList>
            <person name="Brown T."/>
            <person name="Elewa A."/>
            <person name="Iarovenko S."/>
            <person name="Subramanian E."/>
            <person name="Araus A.J."/>
            <person name="Petzold A."/>
            <person name="Susuki M."/>
            <person name="Suzuki K.-i.T."/>
            <person name="Hayashi T."/>
            <person name="Toyoda A."/>
            <person name="Oliveira C."/>
            <person name="Osipova E."/>
            <person name="Leigh N.D."/>
            <person name="Simon A."/>
            <person name="Yun M.H."/>
        </authorList>
    </citation>
    <scope>NUCLEOTIDE SEQUENCE</scope>
    <source>
        <strain evidence="3">20211129_DDA</strain>
        <tissue evidence="3">Liver</tissue>
    </source>
</reference>
<gene>
    <name evidence="3" type="ORF">NDU88_002760</name>
</gene>
<comment type="caution">
    <text evidence="3">The sequence shown here is derived from an EMBL/GenBank/DDBJ whole genome shotgun (WGS) entry which is preliminary data.</text>
</comment>
<protein>
    <submittedName>
        <fullName evidence="3">Uncharacterized protein</fullName>
    </submittedName>
</protein>
<sequence length="152" mass="16408">MRRQNTSLNLISSSNPKRQLGTNNQKAEIITTSEDDPISLKDIMAAIQGAPGALESKINSVVTEVALKTADFQNLGARVKEAEGSLKEIKDDSATLKAQVLELKATTASLEAEVEELKGHSHSNNTRITGVPKKTEGPAVNFFVEDLTLKHL</sequence>
<dbReference type="AlphaFoldDB" id="A0AAV7RDP3"/>
<keyword evidence="1" id="KW-0175">Coiled coil</keyword>
<dbReference type="Gene3D" id="1.10.287.1490">
    <property type="match status" value="1"/>
</dbReference>
<accession>A0AAV7RDP3</accession>
<dbReference type="Proteomes" id="UP001066276">
    <property type="component" value="Chromosome 5"/>
</dbReference>
<feature type="coiled-coil region" evidence="1">
    <location>
        <begin position="72"/>
        <end position="120"/>
    </location>
</feature>
<name>A0AAV7RDP3_PLEWA</name>
<keyword evidence="4" id="KW-1185">Reference proteome</keyword>
<evidence type="ECO:0000256" key="2">
    <source>
        <dbReference type="SAM" id="MobiDB-lite"/>
    </source>
</evidence>
<organism evidence="3 4">
    <name type="scientific">Pleurodeles waltl</name>
    <name type="common">Iberian ribbed newt</name>
    <dbReference type="NCBI Taxonomy" id="8319"/>
    <lineage>
        <taxon>Eukaryota</taxon>
        <taxon>Metazoa</taxon>
        <taxon>Chordata</taxon>
        <taxon>Craniata</taxon>
        <taxon>Vertebrata</taxon>
        <taxon>Euteleostomi</taxon>
        <taxon>Amphibia</taxon>
        <taxon>Batrachia</taxon>
        <taxon>Caudata</taxon>
        <taxon>Salamandroidea</taxon>
        <taxon>Salamandridae</taxon>
        <taxon>Pleurodelinae</taxon>
        <taxon>Pleurodeles</taxon>
    </lineage>
</organism>
<feature type="region of interest" description="Disordered" evidence="2">
    <location>
        <begin position="1"/>
        <end position="23"/>
    </location>
</feature>
<evidence type="ECO:0000256" key="1">
    <source>
        <dbReference type="SAM" id="Coils"/>
    </source>
</evidence>
<evidence type="ECO:0000313" key="4">
    <source>
        <dbReference type="Proteomes" id="UP001066276"/>
    </source>
</evidence>
<evidence type="ECO:0000313" key="3">
    <source>
        <dbReference type="EMBL" id="KAJ1149962.1"/>
    </source>
</evidence>